<dbReference type="AlphaFoldDB" id="A0AAD7ULB0"/>
<dbReference type="InterPro" id="IPR039126">
    <property type="entry name" value="GGACT"/>
</dbReference>
<evidence type="ECO:0000256" key="2">
    <source>
        <dbReference type="PIRSR" id="PIRSR639126-1"/>
    </source>
</evidence>
<name>A0AAD7ULB0_9STRA</name>
<evidence type="ECO:0000259" key="5">
    <source>
        <dbReference type="Pfam" id="PF06094"/>
    </source>
</evidence>
<dbReference type="Proteomes" id="UP001230188">
    <property type="component" value="Unassembled WGS sequence"/>
</dbReference>
<dbReference type="Pfam" id="PF06094">
    <property type="entry name" value="GGACT"/>
    <property type="match status" value="1"/>
</dbReference>
<evidence type="ECO:0000313" key="7">
    <source>
        <dbReference type="Proteomes" id="UP001230188"/>
    </source>
</evidence>
<feature type="transmembrane region" description="Helical" evidence="4">
    <location>
        <begin position="160"/>
        <end position="178"/>
    </location>
</feature>
<protein>
    <recommendedName>
        <fullName evidence="3">Gamma-glutamylcyclotransferase family protein</fullName>
    </recommendedName>
</protein>
<evidence type="ECO:0000256" key="3">
    <source>
        <dbReference type="RuleBase" id="RU367036"/>
    </source>
</evidence>
<gene>
    <name evidence="6" type="ORF">CTAYLR_005447</name>
</gene>
<keyword evidence="4" id="KW-0472">Membrane</keyword>
<keyword evidence="7" id="KW-1185">Reference proteome</keyword>
<dbReference type="Gene3D" id="3.10.490.10">
    <property type="entry name" value="Gamma-glutamyl cyclotransferase-like"/>
    <property type="match status" value="1"/>
</dbReference>
<evidence type="ECO:0000256" key="4">
    <source>
        <dbReference type="SAM" id="Phobius"/>
    </source>
</evidence>
<dbReference type="SUPFAM" id="SSF110857">
    <property type="entry name" value="Gamma-glutamyl cyclotransferase-like"/>
    <property type="match status" value="1"/>
</dbReference>
<dbReference type="InterPro" id="IPR013024">
    <property type="entry name" value="GGCT-like"/>
</dbReference>
<proteinExistence type="inferred from homology"/>
<sequence length="183" mass="20803">MASNVEERVFVYGSLLRGMQNHSILESARLIDGNARTAEEYVMVFGGEGAEGGLHGVYPYVLEEGRPSDTRGRVRGEVYGVSSKLLGKLDELEDHPVEYRRRLTPVVGHPEPAWLYVFEEPETVEDIRGDVTYDTFVPVRRLDWRAHYEKMNNRRGRGTLRPWVVSLAAIAVVTTFLLTKPRK</sequence>
<dbReference type="CDD" id="cd06661">
    <property type="entry name" value="GGCT_like"/>
    <property type="match status" value="1"/>
</dbReference>
<organism evidence="6 7">
    <name type="scientific">Chrysophaeum taylorii</name>
    <dbReference type="NCBI Taxonomy" id="2483200"/>
    <lineage>
        <taxon>Eukaryota</taxon>
        <taxon>Sar</taxon>
        <taxon>Stramenopiles</taxon>
        <taxon>Ochrophyta</taxon>
        <taxon>Pelagophyceae</taxon>
        <taxon>Pelagomonadales</taxon>
        <taxon>Pelagomonadaceae</taxon>
        <taxon>Chrysophaeum</taxon>
    </lineage>
</organism>
<dbReference type="GO" id="GO:0061929">
    <property type="term" value="F:gamma-glutamylaminecyclotransferase activity"/>
    <property type="evidence" value="ECO:0007669"/>
    <property type="project" value="InterPro"/>
</dbReference>
<keyword evidence="4" id="KW-1133">Transmembrane helix</keyword>
<dbReference type="EMBL" id="JAQMWT010000139">
    <property type="protein sequence ID" value="KAJ8609465.1"/>
    <property type="molecule type" value="Genomic_DNA"/>
</dbReference>
<feature type="active site" description="Proton acceptor" evidence="2">
    <location>
        <position position="93"/>
    </location>
</feature>
<evidence type="ECO:0000313" key="6">
    <source>
        <dbReference type="EMBL" id="KAJ8609465.1"/>
    </source>
</evidence>
<comment type="caution">
    <text evidence="6">The sequence shown here is derived from an EMBL/GenBank/DDBJ whole genome shotgun (WGS) entry which is preliminary data.</text>
</comment>
<dbReference type="PANTHER" id="PTHR12510">
    <property type="entry name" value="TROPONIN C-AKIN-1 PROTEIN"/>
    <property type="match status" value="1"/>
</dbReference>
<feature type="domain" description="Gamma-glutamylcyclotransferase AIG2-like" evidence="5">
    <location>
        <begin position="9"/>
        <end position="122"/>
    </location>
</feature>
<dbReference type="InterPro" id="IPR036568">
    <property type="entry name" value="GGCT-like_sf"/>
</dbReference>
<accession>A0AAD7ULB0</accession>
<dbReference type="PANTHER" id="PTHR12510:SF4">
    <property type="entry name" value="GAMMA-GLUTAMYLAMINECYCLOTRANSFERASE"/>
    <property type="match status" value="1"/>
</dbReference>
<comment type="similarity">
    <text evidence="1 3">Belongs to the gamma-glutamylcyclotransferase family.</text>
</comment>
<keyword evidence="4" id="KW-0812">Transmembrane</keyword>
<reference evidence="6" key="1">
    <citation type="submission" date="2023-01" db="EMBL/GenBank/DDBJ databases">
        <title>Metagenome sequencing of chrysophaentin producing Chrysophaeum taylorii.</title>
        <authorList>
            <person name="Davison J."/>
            <person name="Bewley C."/>
        </authorList>
    </citation>
    <scope>NUCLEOTIDE SEQUENCE</scope>
    <source>
        <strain evidence="6">NIES-1699</strain>
    </source>
</reference>
<dbReference type="GO" id="GO:0005829">
    <property type="term" value="C:cytosol"/>
    <property type="evidence" value="ECO:0007669"/>
    <property type="project" value="TreeGrafter"/>
</dbReference>
<dbReference type="InterPro" id="IPR009288">
    <property type="entry name" value="AIG2-like_dom"/>
</dbReference>
<evidence type="ECO:0000256" key="1">
    <source>
        <dbReference type="ARBA" id="ARBA00008861"/>
    </source>
</evidence>